<accession>A0ABQ8BQ12</accession>
<keyword evidence="3" id="KW-1185">Reference proteome</keyword>
<keyword evidence="1" id="KW-1133">Transmembrane helix</keyword>
<evidence type="ECO:0000256" key="1">
    <source>
        <dbReference type="SAM" id="Phobius"/>
    </source>
</evidence>
<protein>
    <submittedName>
        <fullName evidence="2">Uncharacterized protein</fullName>
    </submittedName>
</protein>
<dbReference type="Proteomes" id="UP000824890">
    <property type="component" value="Unassembled WGS sequence"/>
</dbReference>
<keyword evidence="1" id="KW-0812">Transmembrane</keyword>
<name>A0ABQ8BQ12_BRANA</name>
<evidence type="ECO:0000313" key="3">
    <source>
        <dbReference type="Proteomes" id="UP000824890"/>
    </source>
</evidence>
<keyword evidence="1" id="KW-0472">Membrane</keyword>
<reference evidence="2 3" key="1">
    <citation type="submission" date="2021-05" db="EMBL/GenBank/DDBJ databases">
        <title>Genome Assembly of Synthetic Allotetraploid Brassica napus Reveals Homoeologous Exchanges between Subgenomes.</title>
        <authorList>
            <person name="Davis J.T."/>
        </authorList>
    </citation>
    <scope>NUCLEOTIDE SEQUENCE [LARGE SCALE GENOMIC DNA]</scope>
    <source>
        <strain evidence="3">cv. Da-Ae</strain>
        <tissue evidence="2">Seedling</tissue>
    </source>
</reference>
<organism evidence="2 3">
    <name type="scientific">Brassica napus</name>
    <name type="common">Rape</name>
    <dbReference type="NCBI Taxonomy" id="3708"/>
    <lineage>
        <taxon>Eukaryota</taxon>
        <taxon>Viridiplantae</taxon>
        <taxon>Streptophyta</taxon>
        <taxon>Embryophyta</taxon>
        <taxon>Tracheophyta</taxon>
        <taxon>Spermatophyta</taxon>
        <taxon>Magnoliopsida</taxon>
        <taxon>eudicotyledons</taxon>
        <taxon>Gunneridae</taxon>
        <taxon>Pentapetalae</taxon>
        <taxon>rosids</taxon>
        <taxon>malvids</taxon>
        <taxon>Brassicales</taxon>
        <taxon>Brassicaceae</taxon>
        <taxon>Brassiceae</taxon>
        <taxon>Brassica</taxon>
    </lineage>
</organism>
<dbReference type="EMBL" id="JAGKQM010000010">
    <property type="protein sequence ID" value="KAH0906889.1"/>
    <property type="molecule type" value="Genomic_DNA"/>
</dbReference>
<comment type="caution">
    <text evidence="2">The sequence shown here is derived from an EMBL/GenBank/DDBJ whole genome shotgun (WGS) entry which is preliminary data.</text>
</comment>
<gene>
    <name evidence="2" type="ORF">HID58_038716</name>
</gene>
<proteinExistence type="predicted"/>
<feature type="transmembrane region" description="Helical" evidence="1">
    <location>
        <begin position="38"/>
        <end position="60"/>
    </location>
</feature>
<evidence type="ECO:0000313" key="2">
    <source>
        <dbReference type="EMBL" id="KAH0906889.1"/>
    </source>
</evidence>
<sequence length="69" mass="7833">MDLKGIYMETIRKIGVIGEYDLISIILKMKSNVFKGNIGIGSVGICWFVMRFNGALWWSFRKAITDSIS</sequence>